<evidence type="ECO:0000256" key="15">
    <source>
        <dbReference type="ARBA" id="ARBA00048816"/>
    </source>
</evidence>
<dbReference type="FunFam" id="3.30.470.20:FF:000001">
    <property type="entry name" value="Carbamoyl-phosphate synthase large chain"/>
    <property type="match status" value="1"/>
</dbReference>
<feature type="binding site" evidence="16">
    <location>
        <position position="175"/>
    </location>
    <ligand>
        <name>ATP</name>
        <dbReference type="ChEBI" id="CHEBI:30616"/>
        <label>1</label>
    </ligand>
</feature>
<dbReference type="InterPro" id="IPR036914">
    <property type="entry name" value="MGS-like_dom_sf"/>
</dbReference>
<evidence type="ECO:0000256" key="12">
    <source>
        <dbReference type="ARBA" id="ARBA00022975"/>
    </source>
</evidence>
<feature type="binding site" evidence="16">
    <location>
        <position position="843"/>
    </location>
    <ligand>
        <name>Mg(2+)</name>
        <dbReference type="ChEBI" id="CHEBI:18420"/>
        <label>3</label>
    </ligand>
</feature>
<dbReference type="Pfam" id="PF02142">
    <property type="entry name" value="MGS"/>
    <property type="match status" value="1"/>
</dbReference>
<keyword evidence="10 16" id="KW-0067">ATP-binding</keyword>
<dbReference type="FunFam" id="3.40.50.20:FF:000001">
    <property type="entry name" value="Carbamoyl-phosphate synthase large chain"/>
    <property type="match status" value="2"/>
</dbReference>
<feature type="binding site" evidence="16">
    <location>
        <position position="298"/>
    </location>
    <ligand>
        <name>Mn(2+)</name>
        <dbReference type="ChEBI" id="CHEBI:29035"/>
        <label>1</label>
    </ligand>
</feature>
<feature type="binding site" evidence="16">
    <location>
        <position position="790"/>
    </location>
    <ligand>
        <name>ATP</name>
        <dbReference type="ChEBI" id="CHEBI:30616"/>
        <label>2</label>
    </ligand>
</feature>
<dbReference type="EMBL" id="CP062796">
    <property type="protein sequence ID" value="QUL99427.1"/>
    <property type="molecule type" value="Genomic_DNA"/>
</dbReference>
<comment type="cofactor">
    <cofactor evidence="16">
        <name>Mg(2+)</name>
        <dbReference type="ChEBI" id="CHEBI:18420"/>
    </cofactor>
    <cofactor evidence="16">
        <name>Mn(2+)</name>
        <dbReference type="ChEBI" id="CHEBI:29035"/>
    </cofactor>
    <text evidence="16">Binds 4 Mg(2+) or Mn(2+) ions per subunit.</text>
</comment>
<feature type="binding site" evidence="16">
    <location>
        <position position="831"/>
    </location>
    <ligand>
        <name>Mg(2+)</name>
        <dbReference type="ChEBI" id="CHEBI:18420"/>
        <label>3</label>
    </ligand>
</feature>
<dbReference type="SUPFAM" id="SSF48108">
    <property type="entry name" value="Carbamoyl phosphate synthetase, large subunit connection domain"/>
    <property type="match status" value="1"/>
</dbReference>
<comment type="catalytic activity">
    <reaction evidence="15 16">
        <text>hydrogencarbonate + L-glutamine + 2 ATP + H2O = carbamoyl phosphate + L-glutamate + 2 ADP + phosphate + 2 H(+)</text>
        <dbReference type="Rhea" id="RHEA:18633"/>
        <dbReference type="ChEBI" id="CHEBI:15377"/>
        <dbReference type="ChEBI" id="CHEBI:15378"/>
        <dbReference type="ChEBI" id="CHEBI:17544"/>
        <dbReference type="ChEBI" id="CHEBI:29985"/>
        <dbReference type="ChEBI" id="CHEBI:30616"/>
        <dbReference type="ChEBI" id="CHEBI:43474"/>
        <dbReference type="ChEBI" id="CHEBI:58228"/>
        <dbReference type="ChEBI" id="CHEBI:58359"/>
        <dbReference type="ChEBI" id="CHEBI:456216"/>
        <dbReference type="EC" id="6.3.5.5"/>
    </reaction>
</comment>
<evidence type="ECO:0000256" key="8">
    <source>
        <dbReference type="ARBA" id="ARBA00022737"/>
    </source>
</evidence>
<feature type="binding site" evidence="16">
    <location>
        <position position="241"/>
    </location>
    <ligand>
        <name>ATP</name>
        <dbReference type="ChEBI" id="CHEBI:30616"/>
        <label>1</label>
    </ligand>
</feature>
<dbReference type="PROSITE" id="PS00867">
    <property type="entry name" value="CPSASE_2"/>
    <property type="match status" value="1"/>
</dbReference>
<feature type="binding site" evidence="16">
    <location>
        <position position="284"/>
    </location>
    <ligand>
        <name>Mn(2+)</name>
        <dbReference type="ChEBI" id="CHEBI:29035"/>
        <label>1</label>
    </ligand>
</feature>
<comment type="subunit">
    <text evidence="16">Composed of two chains; the small (or glutamine) chain promotes the hydrolysis of glutamine to ammonia, which is used by the large (or ammonia) chain to synthesize carbamoyl phosphate. Tetramer of heterodimers (alpha,beta)4.</text>
</comment>
<dbReference type="GO" id="GO:0005524">
    <property type="term" value="F:ATP binding"/>
    <property type="evidence" value="ECO:0007669"/>
    <property type="project" value="UniProtKB-UniRule"/>
</dbReference>
<feature type="binding site" evidence="16">
    <location>
        <position position="831"/>
    </location>
    <ligand>
        <name>Mn(2+)</name>
        <dbReference type="ChEBI" id="CHEBI:29035"/>
        <label>3</label>
    </ligand>
</feature>
<feature type="binding site" evidence="16">
    <location>
        <position position="763"/>
    </location>
    <ligand>
        <name>ATP</name>
        <dbReference type="ChEBI" id="CHEBI:30616"/>
        <label>2</label>
    </ligand>
</feature>
<organism evidence="19">
    <name type="scientific">Candidatus Fermentithermobacillus carboniphilus</name>
    <dbReference type="NCBI Taxonomy" id="3085328"/>
    <lineage>
        <taxon>Bacteria</taxon>
        <taxon>Bacillati</taxon>
        <taxon>Bacillota</taxon>
        <taxon>Candidatus Fermentithermobacillia</taxon>
        <taxon>Candidatus Fermentithermobacillales</taxon>
        <taxon>Candidatus Fermentithermobacillaceae</taxon>
        <taxon>Candidatus Fermentithermobacillus</taxon>
    </lineage>
</organism>
<keyword evidence="9 16" id="KW-0547">Nucleotide-binding</keyword>
<evidence type="ECO:0000256" key="14">
    <source>
        <dbReference type="ARBA" id="ARBA00047359"/>
    </source>
</evidence>
<evidence type="ECO:0000256" key="2">
    <source>
        <dbReference type="ARBA" id="ARBA00005077"/>
    </source>
</evidence>
<dbReference type="InterPro" id="IPR036897">
    <property type="entry name" value="CarbamoylP_synth_lsu_oligo_sf"/>
</dbReference>
<dbReference type="SMART" id="SM01096">
    <property type="entry name" value="CPSase_L_D3"/>
    <property type="match status" value="1"/>
</dbReference>
<gene>
    <name evidence="16 19" type="primary">carB</name>
    <name evidence="19" type="ORF">IMF26_05120</name>
</gene>
<dbReference type="NCBIfam" id="NF003671">
    <property type="entry name" value="PRK05294.1"/>
    <property type="match status" value="1"/>
</dbReference>
<dbReference type="FunFam" id="3.30.470.20:FF:000026">
    <property type="entry name" value="Carbamoyl-phosphate synthase large chain"/>
    <property type="match status" value="1"/>
</dbReference>
<protein>
    <recommendedName>
        <fullName evidence="16">Carbamoyl phosphate synthase large chain</fullName>
        <ecNumber evidence="16">6.3.4.16</ecNumber>
        <ecNumber evidence="16">6.3.5.5</ecNumber>
    </recommendedName>
    <alternativeName>
        <fullName evidence="16">Carbamoyl phosphate synthetase ammonia chain</fullName>
    </alternativeName>
</protein>
<dbReference type="SUPFAM" id="SSF52440">
    <property type="entry name" value="PreATP-grasp domain"/>
    <property type="match status" value="2"/>
</dbReference>
<dbReference type="InterPro" id="IPR016185">
    <property type="entry name" value="PreATP-grasp_dom_sf"/>
</dbReference>
<evidence type="ECO:0000256" key="16">
    <source>
        <dbReference type="HAMAP-Rule" id="MF_01210"/>
    </source>
</evidence>
<dbReference type="GO" id="GO:0006541">
    <property type="term" value="P:glutamine metabolic process"/>
    <property type="evidence" value="ECO:0007669"/>
    <property type="project" value="TreeGrafter"/>
</dbReference>
<comment type="function">
    <text evidence="16">Large subunit of the glutamine-dependent carbamoyl phosphate synthetase (CPSase). CPSase catalyzes the formation of carbamoyl phosphate from the ammonia moiety of glutamine, carbonate, and phosphate donated by ATP, constituting the first step of 2 biosynthetic pathways, one leading to arginine and/or urea and the other to pyrimidine nucleotides. The large subunit (synthetase) binds the substrates ammonia (free or transferred from glutamine from the small subunit), hydrogencarbonate and ATP and carries out an ATP-coupled ligase reaction, activating hydrogencarbonate by forming carboxy phosphate which reacts with ammonia to form carbamoyl phosphate.</text>
</comment>
<dbReference type="CDD" id="cd01424">
    <property type="entry name" value="MGS_CPS_II"/>
    <property type="match status" value="1"/>
</dbReference>
<feature type="binding site" evidence="16">
    <location>
        <position position="843"/>
    </location>
    <ligand>
        <name>Mg(2+)</name>
        <dbReference type="ChEBI" id="CHEBI:18420"/>
        <label>4</label>
    </ligand>
</feature>
<dbReference type="Pfam" id="PF02787">
    <property type="entry name" value="CPSase_L_D3"/>
    <property type="match status" value="1"/>
</dbReference>
<evidence type="ECO:0000256" key="1">
    <source>
        <dbReference type="ARBA" id="ARBA00001936"/>
    </source>
</evidence>
<feature type="region of interest" description="Allosteric domain" evidence="16">
    <location>
        <begin position="940"/>
        <end position="1096"/>
    </location>
</feature>
<dbReference type="GO" id="GO:0006526">
    <property type="term" value="P:L-arginine biosynthetic process"/>
    <property type="evidence" value="ECO:0007669"/>
    <property type="project" value="UniProtKB-UniRule"/>
</dbReference>
<dbReference type="InterPro" id="IPR005483">
    <property type="entry name" value="CPSase_dom"/>
</dbReference>
<feature type="binding site" evidence="16">
    <location>
        <position position="242"/>
    </location>
    <ligand>
        <name>ATP</name>
        <dbReference type="ChEBI" id="CHEBI:30616"/>
        <label>1</label>
    </ligand>
</feature>
<feature type="binding site" evidence="16">
    <location>
        <position position="176"/>
    </location>
    <ligand>
        <name>ATP</name>
        <dbReference type="ChEBI" id="CHEBI:30616"/>
        <label>1</label>
    </ligand>
</feature>
<dbReference type="GO" id="GO:0004088">
    <property type="term" value="F:carbamoyl-phosphate synthase (glutamine-hydrolyzing) activity"/>
    <property type="evidence" value="ECO:0007669"/>
    <property type="project" value="UniProtKB-UniRule"/>
</dbReference>
<reference evidence="19" key="1">
    <citation type="submission" date="2020-10" db="EMBL/GenBank/DDBJ databases">
        <authorList>
            <person name="Kadnikov V."/>
            <person name="Beletsky A.V."/>
            <person name="Mardanov A.V."/>
            <person name="Karnachuk O.V."/>
            <person name="Ravin N.V."/>
        </authorList>
    </citation>
    <scope>NUCLEOTIDE SEQUENCE</scope>
    <source>
        <strain evidence="19">Bu02</strain>
    </source>
</reference>
<comment type="domain">
    <text evidence="16">The large subunit is composed of 2 ATP-grasp domains that are involved in binding the 2 ATP molecules needed for carbamoyl phosphate synthesis. The N-terminal ATP-grasp domain (referred to as the carboxyphosphate synthetic component) catalyzes the ATP-dependent phosphorylation of hydrogencarbonate to carboxyphosphate and the subsequent nucleophilic attack by ammonia to form a carbamate intermediate. The C-terminal ATP-grasp domain (referred to as the carbamoyl phosphate synthetic component) then catalyzes the phosphorylation of carbamate with the second ATP to form the end product carbamoyl phosphate. The reactive and unstable enzyme intermediates are sequentially channeled from one active site to the next through the interior of the protein over a distance of at least 96 A.</text>
</comment>
<feature type="binding site" evidence="16">
    <location>
        <position position="169"/>
    </location>
    <ligand>
        <name>ATP</name>
        <dbReference type="ChEBI" id="CHEBI:30616"/>
        <label>1</label>
    </ligand>
</feature>
<reference evidence="19" key="2">
    <citation type="journal article" date="2023" name="Biology">
        <title>Prokaryotic Life Associated with Coal-Fire Gas Vents Revealed by Metagenomics.</title>
        <authorList>
            <person name="Kadnikov V.V."/>
            <person name="Mardanov A.V."/>
            <person name="Beletsky A.V."/>
            <person name="Karnachuk O.V."/>
            <person name="Ravin N.V."/>
        </authorList>
    </citation>
    <scope>NUCLEOTIDE SEQUENCE</scope>
    <source>
        <strain evidence="19">Bu02</strain>
    </source>
</reference>
<dbReference type="SMART" id="SM00851">
    <property type="entry name" value="MGS"/>
    <property type="match status" value="1"/>
</dbReference>
<dbReference type="PROSITE" id="PS00866">
    <property type="entry name" value="CPSASE_1"/>
    <property type="match status" value="2"/>
</dbReference>
<dbReference type="PANTHER" id="PTHR11405:SF53">
    <property type="entry name" value="CARBAMOYL-PHOSPHATE SYNTHASE [AMMONIA], MITOCHONDRIAL"/>
    <property type="match status" value="1"/>
</dbReference>
<dbReference type="Gene3D" id="1.10.1030.10">
    <property type="entry name" value="Carbamoyl-phosphate synthetase, large subunit oligomerisation domain"/>
    <property type="match status" value="1"/>
</dbReference>
<keyword evidence="12 16" id="KW-0665">Pyrimidine biosynthesis</keyword>
<dbReference type="PROSITE" id="PS51855">
    <property type="entry name" value="MGS"/>
    <property type="match status" value="1"/>
</dbReference>
<feature type="region of interest" description="Carboxyphosphate synthetic domain" evidence="16">
    <location>
        <begin position="1"/>
        <end position="401"/>
    </location>
</feature>
<feature type="binding site" evidence="16">
    <location>
        <position position="845"/>
    </location>
    <ligand>
        <name>Mg(2+)</name>
        <dbReference type="ChEBI" id="CHEBI:18420"/>
        <label>4</label>
    </ligand>
</feature>
<evidence type="ECO:0000256" key="3">
    <source>
        <dbReference type="ARBA" id="ARBA00009799"/>
    </source>
</evidence>
<name>A0AAT9LGQ9_9FIRM</name>
<feature type="binding site" evidence="16">
    <location>
        <position position="757"/>
    </location>
    <ligand>
        <name>ATP</name>
        <dbReference type="ChEBI" id="CHEBI:30616"/>
        <label>2</label>
    </ligand>
</feature>
<feature type="binding site" evidence="16">
    <location>
        <position position="788"/>
    </location>
    <ligand>
        <name>ATP</name>
        <dbReference type="ChEBI" id="CHEBI:30616"/>
        <label>2</label>
    </ligand>
</feature>
<evidence type="ECO:0000256" key="10">
    <source>
        <dbReference type="ARBA" id="ARBA00022840"/>
    </source>
</evidence>
<comment type="pathway">
    <text evidence="16">Pyrimidine metabolism; UMP biosynthesis via de novo pathway; (S)-dihydroorotate from bicarbonate: step 1/3.</text>
</comment>
<dbReference type="EC" id="6.3.4.16" evidence="16"/>
<dbReference type="HAMAP" id="MF_01210_B">
    <property type="entry name" value="CPSase_L_chain_B"/>
    <property type="match status" value="1"/>
</dbReference>
<feature type="binding site" evidence="16">
    <location>
        <position position="759"/>
    </location>
    <ligand>
        <name>ATP</name>
        <dbReference type="ChEBI" id="CHEBI:30616"/>
        <label>2</label>
    </ligand>
</feature>
<comment type="similarity">
    <text evidence="3 16">Belongs to the CarB family.</text>
</comment>
<sequence length="1096" mass="119169">MPKDNDIRKVLVIGSGPIVIGQAAEFDYSGTQACRALREEGVSVVLLNPNPATIMTDVNVADRVYLEPLTVQSVREIFELERPEGLIATMGGQAGLNLAEELYESGILERYNVRLLGTGIEAIRKGEDRELFKKTMVALGQPVPKSMTVRSLNSLKDVAEFIGFPCVIRPAFTLGGTGGGYARTIEELAECLKKGLSASPIHEVLVETSLYGQKEIEFEIVRDAAGNAVAVSSMENIDPIGIHTGDSIVVAPALTLRDSEYQMLRKAALDIADGLDIRGACNVQFALRPDGSEYAVIEVNPRVSRSSALASKATGYPIARVAAKIAIGFTLDEILNEVTGKTTACHEPVVDYVAVKIPRWPWDKFSGGQRNLGLQMKSTGEVMAIGRTFEEALGKAISSLDDRKTFAEADNPEPPIEIIMEKLKNPDHTRLAWIFTALRTGLNPDEIASATGIDRFFIERMFNIVTMEKELSRWKDAKAMALRYPGLLRQSKTMGLSDKKIGQILGASEDDIRKAREALGVKPTFKMVDTCAGEFEARTPYYYSTYEESGDVFPGRGRRTKRPPVVVLGGGPIRIGQGIEFDYCAVHAAWALEKEGFTSVIINNNPETVSTDFNTASRLYFEPLTFEHVKNVIDLEQPIGVLVSFGGQTAINLVEPLCRAGVKILGTSAEAIDITEDRGKFKRLLHDLGIPVIQGTTVYSRDEAAVATGIIGFPVIVRPSYVLGGRAMAVAYSREELEEYLEEAVQASDGHPILIEKYIPATEVEVDVVSDGTFIHIPAILEHVERSGVHSGDSIARVPAKGLSAVARDKIVEYTQSLCRALSIRGIANIQYIVDKDTVFCLEVNPRASRTVPFVTKVTGFPLIPVATGLSLGRTLKSYGVTSPLGPDPIVCAVKMPVFSWSKMLVDPTVGPEMKSTGEVMGMGRDMTEAMLKGFTAQGFVRNGPGKVLMTIADRDKPSAVEAARILNGAGWKIYATRGTARFLEAYGIPCDTVLKVSERGTGQDGLDIETLLSRRGVDIVINTFTKGGSEERDGFKIRTLAMQKNIQVITCPDTAIALAMAVTSRSNPGIICLQDVPCLDRVAGEVHKYRRTPIT</sequence>
<dbReference type="Gene3D" id="3.30.470.20">
    <property type="entry name" value="ATP-grasp fold, B domain"/>
    <property type="match status" value="2"/>
</dbReference>
<evidence type="ECO:0000256" key="13">
    <source>
        <dbReference type="ARBA" id="ARBA00023211"/>
    </source>
</evidence>
<feature type="binding site" evidence="16">
    <location>
        <position position="300"/>
    </location>
    <ligand>
        <name>Mn(2+)</name>
        <dbReference type="ChEBI" id="CHEBI:29035"/>
        <label>2</label>
    </ligand>
</feature>
<dbReference type="InterPro" id="IPR005480">
    <property type="entry name" value="CPSase_lsu_oligo"/>
</dbReference>
<feature type="binding site" evidence="16">
    <location>
        <position position="718"/>
    </location>
    <ligand>
        <name>ATP</name>
        <dbReference type="ChEBI" id="CHEBI:30616"/>
        <label>2</label>
    </ligand>
</feature>
<dbReference type="InterPro" id="IPR011761">
    <property type="entry name" value="ATP-grasp"/>
</dbReference>
<feature type="domain" description="ATP-grasp" evidence="17">
    <location>
        <begin position="133"/>
        <end position="327"/>
    </location>
</feature>
<dbReference type="NCBIfam" id="TIGR01369">
    <property type="entry name" value="CPSaseII_lrg"/>
    <property type="match status" value="1"/>
</dbReference>
<evidence type="ECO:0000256" key="6">
    <source>
        <dbReference type="ARBA" id="ARBA00022605"/>
    </source>
</evidence>
<dbReference type="InterPro" id="IPR058047">
    <property type="entry name" value="CPSase_preATP-grasp"/>
</dbReference>
<dbReference type="InterPro" id="IPR011607">
    <property type="entry name" value="MGS-like_dom"/>
</dbReference>
<evidence type="ECO:0000259" key="17">
    <source>
        <dbReference type="PROSITE" id="PS50975"/>
    </source>
</evidence>
<feature type="binding site" evidence="16">
    <location>
        <position position="843"/>
    </location>
    <ligand>
        <name>ATP</name>
        <dbReference type="ChEBI" id="CHEBI:30616"/>
        <label>2</label>
    </ligand>
</feature>
<dbReference type="EC" id="6.3.5.5" evidence="16"/>
<keyword evidence="6 16" id="KW-0028">Amino-acid biosynthesis</keyword>
<accession>A0AAT9LGQ9</accession>
<feature type="binding site" evidence="16">
    <location>
        <position position="243"/>
    </location>
    <ligand>
        <name>ATP</name>
        <dbReference type="ChEBI" id="CHEBI:30616"/>
        <label>1</label>
    </ligand>
</feature>
<dbReference type="KEGG" id="fcz:IMF26_05120"/>
<feature type="binding site" evidence="16">
    <location>
        <position position="129"/>
    </location>
    <ligand>
        <name>ATP</name>
        <dbReference type="ChEBI" id="CHEBI:30616"/>
        <label>1</label>
    </ligand>
</feature>
<dbReference type="Gene3D" id="3.40.50.20">
    <property type="match status" value="2"/>
</dbReference>
<feature type="binding site" evidence="16">
    <location>
        <position position="215"/>
    </location>
    <ligand>
        <name>ATP</name>
        <dbReference type="ChEBI" id="CHEBI:30616"/>
        <label>1</label>
    </ligand>
</feature>
<feature type="domain" description="ATP-grasp" evidence="17">
    <location>
        <begin position="682"/>
        <end position="872"/>
    </location>
</feature>
<dbReference type="GO" id="GO:0004087">
    <property type="term" value="F:carbamoyl-phosphate synthase (ammonia) activity"/>
    <property type="evidence" value="ECO:0007669"/>
    <property type="project" value="UniProtKB-EC"/>
</dbReference>
<feature type="binding site" evidence="16">
    <location>
        <position position="845"/>
    </location>
    <ligand>
        <name>Mn(2+)</name>
        <dbReference type="ChEBI" id="CHEBI:29035"/>
        <label>4</label>
    </ligand>
</feature>
<feature type="binding site" evidence="16">
    <location>
        <position position="284"/>
    </location>
    <ligand>
        <name>Mg(2+)</name>
        <dbReference type="ChEBI" id="CHEBI:18420"/>
        <label>1</label>
    </ligand>
</feature>
<feature type="binding site" evidence="16">
    <location>
        <position position="843"/>
    </location>
    <ligand>
        <name>Mn(2+)</name>
        <dbReference type="ChEBI" id="CHEBI:29035"/>
        <label>4</label>
    </ligand>
</feature>
<feature type="binding site" evidence="16">
    <location>
        <position position="284"/>
    </location>
    <ligand>
        <name>ATP</name>
        <dbReference type="ChEBI" id="CHEBI:30616"/>
        <label>1</label>
    </ligand>
</feature>
<dbReference type="PANTHER" id="PTHR11405">
    <property type="entry name" value="CARBAMOYLTRANSFERASE FAMILY MEMBER"/>
    <property type="match status" value="1"/>
</dbReference>
<dbReference type="PROSITE" id="PS50975">
    <property type="entry name" value="ATP_GRASP"/>
    <property type="match status" value="2"/>
</dbReference>
<dbReference type="NCBIfam" id="NF009455">
    <property type="entry name" value="PRK12815.1"/>
    <property type="match status" value="1"/>
</dbReference>
<dbReference type="AlphaFoldDB" id="A0AAT9LGQ9"/>
<feature type="binding site" evidence="16">
    <location>
        <position position="298"/>
    </location>
    <ligand>
        <name>Mg(2+)</name>
        <dbReference type="ChEBI" id="CHEBI:18420"/>
        <label>1</label>
    </ligand>
</feature>
<evidence type="ECO:0000256" key="11">
    <source>
        <dbReference type="ARBA" id="ARBA00022842"/>
    </source>
</evidence>
<evidence type="ECO:0000256" key="5">
    <source>
        <dbReference type="ARBA" id="ARBA00022598"/>
    </source>
</evidence>
<feature type="binding site" evidence="16">
    <location>
        <position position="300"/>
    </location>
    <ligand>
        <name>Mg(2+)</name>
        <dbReference type="ChEBI" id="CHEBI:18420"/>
        <label>2</label>
    </ligand>
</feature>
<comment type="cofactor">
    <cofactor evidence="1">
        <name>Mn(2+)</name>
        <dbReference type="ChEBI" id="CHEBI:29035"/>
    </cofactor>
</comment>
<dbReference type="PRINTS" id="PR00098">
    <property type="entry name" value="CPSASE"/>
</dbReference>
<dbReference type="Pfam" id="PF02786">
    <property type="entry name" value="CPSase_L_D2"/>
    <property type="match status" value="2"/>
</dbReference>
<proteinExistence type="inferred from homology"/>
<evidence type="ECO:0000259" key="18">
    <source>
        <dbReference type="PROSITE" id="PS51855"/>
    </source>
</evidence>
<dbReference type="InterPro" id="IPR033937">
    <property type="entry name" value="MGS_CPS_CarB"/>
</dbReference>
<evidence type="ECO:0000313" key="19">
    <source>
        <dbReference type="EMBL" id="QUL99427.1"/>
    </source>
</evidence>
<dbReference type="FunFam" id="1.10.1030.10:FF:000002">
    <property type="entry name" value="Carbamoyl-phosphate synthase large chain"/>
    <property type="match status" value="1"/>
</dbReference>
<feature type="domain" description="MGS-like" evidence="18">
    <location>
        <begin position="940"/>
        <end position="1096"/>
    </location>
</feature>
<evidence type="ECO:0000256" key="7">
    <source>
        <dbReference type="ARBA" id="ARBA00022723"/>
    </source>
</evidence>
<feature type="binding site" evidence="16">
    <location>
        <position position="298"/>
    </location>
    <ligand>
        <name>ATP</name>
        <dbReference type="ChEBI" id="CHEBI:30616"/>
        <label>1</label>
    </ligand>
</feature>
<keyword evidence="11" id="KW-0460">Magnesium</keyword>
<evidence type="ECO:0000256" key="9">
    <source>
        <dbReference type="ARBA" id="ARBA00022741"/>
    </source>
</evidence>
<keyword evidence="13" id="KW-0464">Manganese</keyword>
<dbReference type="Pfam" id="PF25596">
    <property type="entry name" value="CPSase_L_D1"/>
    <property type="match status" value="2"/>
</dbReference>
<keyword evidence="5 16" id="KW-0436">Ligase</keyword>
<comment type="pathway">
    <text evidence="2 16">Amino-acid biosynthesis; L-arginine biosynthesis; carbamoyl phosphate from bicarbonate: step 1/1.</text>
</comment>
<keyword evidence="8 16" id="KW-0677">Repeat</keyword>
<feature type="binding site" evidence="16">
    <location>
        <position position="789"/>
    </location>
    <ligand>
        <name>ATP</name>
        <dbReference type="ChEBI" id="CHEBI:30616"/>
        <label>2</label>
    </ligand>
</feature>
<dbReference type="GO" id="GO:0005737">
    <property type="term" value="C:cytoplasm"/>
    <property type="evidence" value="ECO:0007669"/>
    <property type="project" value="TreeGrafter"/>
</dbReference>
<dbReference type="SUPFAM" id="SSF52335">
    <property type="entry name" value="Methylglyoxal synthase-like"/>
    <property type="match status" value="1"/>
</dbReference>
<feature type="binding site" evidence="16">
    <location>
        <position position="843"/>
    </location>
    <ligand>
        <name>Mn(2+)</name>
        <dbReference type="ChEBI" id="CHEBI:29035"/>
        <label>3</label>
    </ligand>
</feature>
<dbReference type="InterPro" id="IPR005479">
    <property type="entry name" value="CPAse_ATP-bd"/>
</dbReference>
<dbReference type="Gene3D" id="3.40.50.1380">
    <property type="entry name" value="Methylglyoxal synthase-like domain"/>
    <property type="match status" value="1"/>
</dbReference>
<dbReference type="SUPFAM" id="SSF56059">
    <property type="entry name" value="Glutathione synthetase ATP-binding domain-like"/>
    <property type="match status" value="2"/>
</dbReference>
<keyword evidence="7" id="KW-0479">Metal-binding</keyword>
<keyword evidence="4 16" id="KW-0055">Arginine biosynthesis</keyword>
<comment type="catalytic activity">
    <reaction evidence="14 16">
        <text>hydrogencarbonate + NH4(+) + 2 ATP = carbamoyl phosphate + 2 ADP + phosphate + 2 H(+)</text>
        <dbReference type="Rhea" id="RHEA:18029"/>
        <dbReference type="ChEBI" id="CHEBI:15378"/>
        <dbReference type="ChEBI" id="CHEBI:17544"/>
        <dbReference type="ChEBI" id="CHEBI:28938"/>
        <dbReference type="ChEBI" id="CHEBI:30616"/>
        <dbReference type="ChEBI" id="CHEBI:43474"/>
        <dbReference type="ChEBI" id="CHEBI:58228"/>
        <dbReference type="ChEBI" id="CHEBI:456216"/>
        <dbReference type="EC" id="6.3.4.16"/>
    </reaction>
</comment>
<comment type="caution">
    <text evidence="16">Lacks conserved residue(s) required for the propagation of feature annotation.</text>
</comment>
<feature type="binding site" evidence="16">
    <location>
        <position position="298"/>
    </location>
    <ligand>
        <name>Mg(2+)</name>
        <dbReference type="ChEBI" id="CHEBI:18420"/>
        <label>2</label>
    </ligand>
</feature>
<feature type="binding site" evidence="16">
    <location>
        <position position="791"/>
    </location>
    <ligand>
        <name>ATP</name>
        <dbReference type="ChEBI" id="CHEBI:30616"/>
        <label>2</label>
    </ligand>
</feature>
<dbReference type="GO" id="GO:0046872">
    <property type="term" value="F:metal ion binding"/>
    <property type="evidence" value="ECO:0007669"/>
    <property type="project" value="UniProtKB-KW"/>
</dbReference>
<dbReference type="InterPro" id="IPR006275">
    <property type="entry name" value="CPSase_lsu"/>
</dbReference>
<dbReference type="GO" id="GO:0044205">
    <property type="term" value="P:'de novo' UMP biosynthetic process"/>
    <property type="evidence" value="ECO:0007669"/>
    <property type="project" value="UniProtKB-UniRule"/>
</dbReference>
<evidence type="ECO:0000256" key="4">
    <source>
        <dbReference type="ARBA" id="ARBA00022571"/>
    </source>
</evidence>
<feature type="binding site" evidence="16">
    <location>
        <position position="210"/>
    </location>
    <ligand>
        <name>ATP</name>
        <dbReference type="ChEBI" id="CHEBI:30616"/>
        <label>1</label>
    </ligand>
</feature>
<feature type="binding site" evidence="16">
    <location>
        <position position="298"/>
    </location>
    <ligand>
        <name>Mn(2+)</name>
        <dbReference type="ChEBI" id="CHEBI:29035"/>
        <label>2</label>
    </ligand>
</feature>
<feature type="binding site" evidence="16">
    <location>
        <position position="831"/>
    </location>
    <ligand>
        <name>ATP</name>
        <dbReference type="ChEBI" id="CHEBI:30616"/>
        <label>2</label>
    </ligand>
</feature>